<accession>A0A9P7UFZ6</accession>
<organism evidence="2 3">
    <name type="scientific">Colletotrichum scovillei</name>
    <dbReference type="NCBI Taxonomy" id="1209932"/>
    <lineage>
        <taxon>Eukaryota</taxon>
        <taxon>Fungi</taxon>
        <taxon>Dikarya</taxon>
        <taxon>Ascomycota</taxon>
        <taxon>Pezizomycotina</taxon>
        <taxon>Sordariomycetes</taxon>
        <taxon>Hypocreomycetidae</taxon>
        <taxon>Glomerellales</taxon>
        <taxon>Glomerellaceae</taxon>
        <taxon>Colletotrichum</taxon>
        <taxon>Colletotrichum acutatum species complex</taxon>
    </lineage>
</organism>
<reference evidence="2" key="1">
    <citation type="submission" date="2021-05" db="EMBL/GenBank/DDBJ databases">
        <title>Comparative genomics of three Colletotrichum scovillei strains and genetic complementation revealed genes involved fungal growth and virulence on chili pepper.</title>
        <authorList>
            <person name="Hsieh D.-K."/>
            <person name="Chuang S.-C."/>
            <person name="Chen C.-Y."/>
            <person name="Chao Y.-T."/>
            <person name="Lu M.-Y.J."/>
            <person name="Lee M.-H."/>
            <person name="Shih M.-C."/>
        </authorList>
    </citation>
    <scope>NUCLEOTIDE SEQUENCE</scope>
    <source>
        <strain evidence="2">Coll-153</strain>
    </source>
</reference>
<evidence type="ECO:0000313" key="3">
    <source>
        <dbReference type="Proteomes" id="UP000699042"/>
    </source>
</evidence>
<keyword evidence="3" id="KW-1185">Reference proteome</keyword>
<dbReference type="AlphaFoldDB" id="A0A9P7UFZ6"/>
<name>A0A9P7UFZ6_9PEZI</name>
<proteinExistence type="predicted"/>
<protein>
    <submittedName>
        <fullName evidence="2">Uncharacterized protein</fullName>
    </submittedName>
</protein>
<evidence type="ECO:0000313" key="2">
    <source>
        <dbReference type="EMBL" id="KAG7055059.1"/>
    </source>
</evidence>
<evidence type="ECO:0000256" key="1">
    <source>
        <dbReference type="SAM" id="MobiDB-lite"/>
    </source>
</evidence>
<sequence>MSVGTAAIGPCKIDSSPKPRATTILGLSSPRDTHERGHNGIHVCPLTRSLDDIKWNTWKISRTFLAIPAVDCPMVALSTSASETTHCRTESSETRKHNSLYLGVLNKRVSGPGLPGIGWYPPRPESLAAIRPRPLSDKSEWVWHPIAKLNEMETLSGNKTCRCPSGLYAVLYSSSTPNFSGSSYYCVRITRHASVLLPSSPALHRRIAQNPRIDRGLMRRSSVTMPGGASPPGLDASLASHGLAGKDPAIGR</sequence>
<comment type="caution">
    <text evidence="2">The sequence shown here is derived from an EMBL/GenBank/DDBJ whole genome shotgun (WGS) entry which is preliminary data.</text>
</comment>
<feature type="region of interest" description="Disordered" evidence="1">
    <location>
        <begin position="219"/>
        <end position="252"/>
    </location>
</feature>
<gene>
    <name evidence="2" type="ORF">JMJ77_007528</name>
</gene>
<dbReference type="Proteomes" id="UP000699042">
    <property type="component" value="Unassembled WGS sequence"/>
</dbReference>
<dbReference type="EMBL" id="JAESDN010000002">
    <property type="protein sequence ID" value="KAG7055059.1"/>
    <property type="molecule type" value="Genomic_DNA"/>
</dbReference>